<evidence type="ECO:0000313" key="1">
    <source>
        <dbReference type="EMBL" id="QKS22505.1"/>
    </source>
</evidence>
<proteinExistence type="predicted"/>
<dbReference type="Proteomes" id="UP000509761">
    <property type="component" value="Chromosome"/>
</dbReference>
<accession>A0A653NCR1</accession>
<keyword evidence="2" id="KW-1185">Reference proteome</keyword>
<reference evidence="1 2" key="1">
    <citation type="submission" date="2019-12" db="EMBL/GenBank/DDBJ databases">
        <title>Genome sequencing and assembly of endphytes of Porphyra tenera.</title>
        <authorList>
            <person name="Park J.M."/>
            <person name="Shin R."/>
            <person name="Jo S.H."/>
        </authorList>
    </citation>
    <scope>NUCLEOTIDE SEQUENCE [LARGE SCALE GENOMIC DNA]</scope>
    <source>
        <strain evidence="1 2">GPM3</strain>
    </source>
</reference>
<dbReference type="EMBL" id="CP054580">
    <property type="protein sequence ID" value="QKS22505.1"/>
    <property type="molecule type" value="Genomic_DNA"/>
</dbReference>
<organism evidence="1 2">
    <name type="scientific">Vreelandella titanicae</name>
    <dbReference type="NCBI Taxonomy" id="664683"/>
    <lineage>
        <taxon>Bacteria</taxon>
        <taxon>Pseudomonadati</taxon>
        <taxon>Pseudomonadota</taxon>
        <taxon>Gammaproteobacteria</taxon>
        <taxon>Oceanospirillales</taxon>
        <taxon>Halomonadaceae</taxon>
        <taxon>Vreelandella</taxon>
    </lineage>
</organism>
<evidence type="ECO:0000313" key="2">
    <source>
        <dbReference type="Proteomes" id="UP000509761"/>
    </source>
</evidence>
<protein>
    <submittedName>
        <fullName evidence="1">Uncharacterized protein</fullName>
    </submittedName>
</protein>
<name>A0A653NCR1_9GAMM</name>
<accession>A0A6N0YRA9</accession>
<dbReference type="AlphaFoldDB" id="A0A653NCR1"/>
<sequence>MPVVFVPIDYGRGVIDDKKERTQTEELECYTLVSSLREEDHFLMAQPSEKLY</sequence>
<gene>
    <name evidence="1" type="ORF">FX987_00249</name>
</gene>